<accession>A0A5D3YFJ5</accession>
<dbReference type="AlphaFoldDB" id="A0A5D3YFJ5"/>
<organism evidence="1 2">
    <name type="scientific">Nitrosomonas communis</name>
    <dbReference type="NCBI Taxonomy" id="44574"/>
    <lineage>
        <taxon>Bacteria</taxon>
        <taxon>Pseudomonadati</taxon>
        <taxon>Pseudomonadota</taxon>
        <taxon>Betaproteobacteria</taxon>
        <taxon>Nitrosomonadales</taxon>
        <taxon>Nitrosomonadaceae</taxon>
        <taxon>Nitrosomonas</taxon>
    </lineage>
</organism>
<protein>
    <submittedName>
        <fullName evidence="1">Uncharacterized protein</fullName>
    </submittedName>
</protein>
<dbReference type="Proteomes" id="UP000324176">
    <property type="component" value="Unassembled WGS sequence"/>
</dbReference>
<proteinExistence type="predicted"/>
<evidence type="ECO:0000313" key="2">
    <source>
        <dbReference type="Proteomes" id="UP000324176"/>
    </source>
</evidence>
<comment type="caution">
    <text evidence="1">The sequence shown here is derived from an EMBL/GenBank/DDBJ whole genome shotgun (WGS) entry which is preliminary data.</text>
</comment>
<evidence type="ECO:0000313" key="1">
    <source>
        <dbReference type="EMBL" id="TYP89249.1"/>
    </source>
</evidence>
<gene>
    <name evidence="1" type="ORF">BCL69_101824</name>
</gene>
<reference evidence="1 2" key="1">
    <citation type="submission" date="2019-07" db="EMBL/GenBank/DDBJ databases">
        <title>Active sludge and wastewater microbial communities from Klosterneuburg, Austria.</title>
        <authorList>
            <person name="Wagner M."/>
        </authorList>
    </citation>
    <scope>NUCLEOTIDE SEQUENCE [LARGE SCALE GENOMIC DNA]</scope>
    <source>
        <strain evidence="1 2">Nm2</strain>
    </source>
</reference>
<name>A0A5D3YFJ5_9PROT</name>
<dbReference type="EMBL" id="VNHT01000018">
    <property type="protein sequence ID" value="TYP89249.1"/>
    <property type="molecule type" value="Genomic_DNA"/>
</dbReference>
<sequence length="46" mass="5350">MNMEENGFVGEIKTYSAPLMPFEKDFRILWLLGKQGGEIQQDYPLD</sequence>